<proteinExistence type="predicted"/>
<protein>
    <submittedName>
        <fullName evidence="1">Bleomycin resistance protein</fullName>
    </submittedName>
</protein>
<gene>
    <name evidence="1" type="ORF">GIW81_03900</name>
</gene>
<name>A0A6I3KH35_9HYPH</name>
<dbReference type="SUPFAM" id="SSF54593">
    <property type="entry name" value="Glyoxalase/Bleomycin resistance protein/Dihydroxybiphenyl dioxygenase"/>
    <property type="match status" value="1"/>
</dbReference>
<evidence type="ECO:0000313" key="1">
    <source>
        <dbReference type="EMBL" id="MTD93476.1"/>
    </source>
</evidence>
<dbReference type="Gene3D" id="3.10.180.10">
    <property type="entry name" value="2,3-Dihydroxybiphenyl 1,2-Dioxygenase, domain 1"/>
    <property type="match status" value="1"/>
</dbReference>
<organism evidence="1 2">
    <name type="scientific">Hyphomicrobium album</name>
    <dbReference type="NCBI Taxonomy" id="2665159"/>
    <lineage>
        <taxon>Bacteria</taxon>
        <taxon>Pseudomonadati</taxon>
        <taxon>Pseudomonadota</taxon>
        <taxon>Alphaproteobacteria</taxon>
        <taxon>Hyphomicrobiales</taxon>
        <taxon>Hyphomicrobiaceae</taxon>
        <taxon>Hyphomicrobium</taxon>
    </lineage>
</organism>
<dbReference type="AlphaFoldDB" id="A0A6I3KH35"/>
<evidence type="ECO:0000313" key="2">
    <source>
        <dbReference type="Proteomes" id="UP000440694"/>
    </source>
</evidence>
<dbReference type="InterPro" id="IPR029068">
    <property type="entry name" value="Glyas_Bleomycin-R_OHBP_Dase"/>
</dbReference>
<reference evidence="1 2" key="1">
    <citation type="submission" date="2019-11" db="EMBL/GenBank/DDBJ databases">
        <title>Identification of a novel strain.</title>
        <authorList>
            <person name="Xu Q."/>
            <person name="Wang G."/>
        </authorList>
    </citation>
    <scope>NUCLEOTIDE SEQUENCE [LARGE SCALE GENOMIC DNA]</scope>
    <source>
        <strain evidence="2">xq</strain>
    </source>
</reference>
<dbReference type="Proteomes" id="UP000440694">
    <property type="component" value="Unassembled WGS sequence"/>
</dbReference>
<sequence>MPPTTATALIPFVPGGRDFELSIAFFGELGFGVQWRHEGLVGLRFGEAAFMLQDIDVPEWQTNQMHVIEVGDLDAYWQYISGNGLAERFAGVRLKAPHDYPWGREVHLIDPAGVCWHVRQAKSA</sequence>
<keyword evidence="2" id="KW-1185">Reference proteome</keyword>
<accession>A0A6I3KH35</accession>
<dbReference type="EMBL" id="WMBQ01000001">
    <property type="protein sequence ID" value="MTD93476.1"/>
    <property type="molecule type" value="Genomic_DNA"/>
</dbReference>
<comment type="caution">
    <text evidence="1">The sequence shown here is derived from an EMBL/GenBank/DDBJ whole genome shotgun (WGS) entry which is preliminary data.</text>
</comment>